<dbReference type="AlphaFoldDB" id="A0A4P9XGT6"/>
<dbReference type="OrthoDB" id="423498at2759"/>
<organism evidence="2 3">
    <name type="scientific">Thamnocephalis sphaerospora</name>
    <dbReference type="NCBI Taxonomy" id="78915"/>
    <lineage>
        <taxon>Eukaryota</taxon>
        <taxon>Fungi</taxon>
        <taxon>Fungi incertae sedis</taxon>
        <taxon>Zoopagomycota</taxon>
        <taxon>Zoopagomycotina</taxon>
        <taxon>Zoopagomycetes</taxon>
        <taxon>Zoopagales</taxon>
        <taxon>Sigmoideomycetaceae</taxon>
        <taxon>Thamnocephalis</taxon>
    </lineage>
</organism>
<dbReference type="Pfam" id="PF08450">
    <property type="entry name" value="SGL"/>
    <property type="match status" value="1"/>
</dbReference>
<name>A0A4P9XGT6_9FUNG</name>
<dbReference type="Gene3D" id="2.120.10.30">
    <property type="entry name" value="TolB, C-terminal domain"/>
    <property type="match status" value="1"/>
</dbReference>
<dbReference type="EMBL" id="KZ993402">
    <property type="protein sequence ID" value="RKP04864.1"/>
    <property type="molecule type" value="Genomic_DNA"/>
</dbReference>
<dbReference type="STRING" id="78915.A0A4P9XGT6"/>
<dbReference type="Proteomes" id="UP000271241">
    <property type="component" value="Unassembled WGS sequence"/>
</dbReference>
<sequence length="90" mass="9804">MRTDKDGFLYVTRNTGGQILRFSKEGKVVDTIKTSFEHTTNLELAGPDGTTLVVVGKNMAQKDGPPSEGRVNTIKVPVAGRAWSELQTKL</sequence>
<feature type="domain" description="SMP-30/Gluconolactonase/LRE-like region" evidence="1">
    <location>
        <begin position="1"/>
        <end position="55"/>
    </location>
</feature>
<dbReference type="InterPro" id="IPR013658">
    <property type="entry name" value="SGL"/>
</dbReference>
<evidence type="ECO:0000313" key="2">
    <source>
        <dbReference type="EMBL" id="RKP04864.1"/>
    </source>
</evidence>
<dbReference type="InterPro" id="IPR011042">
    <property type="entry name" value="6-blade_b-propeller_TolB-like"/>
</dbReference>
<gene>
    <name evidence="2" type="ORF">THASP1DRAFT_33322</name>
</gene>
<protein>
    <recommendedName>
        <fullName evidence="1">SMP-30/Gluconolactonase/LRE-like region domain-containing protein</fullName>
    </recommendedName>
</protein>
<dbReference type="SUPFAM" id="SSF63829">
    <property type="entry name" value="Calcium-dependent phosphotriesterase"/>
    <property type="match status" value="1"/>
</dbReference>
<reference evidence="3" key="1">
    <citation type="journal article" date="2018" name="Nat. Microbiol.">
        <title>Leveraging single-cell genomics to expand the fungal tree of life.</title>
        <authorList>
            <person name="Ahrendt S.R."/>
            <person name="Quandt C.A."/>
            <person name="Ciobanu D."/>
            <person name="Clum A."/>
            <person name="Salamov A."/>
            <person name="Andreopoulos B."/>
            <person name="Cheng J.F."/>
            <person name="Woyke T."/>
            <person name="Pelin A."/>
            <person name="Henrissat B."/>
            <person name="Reynolds N.K."/>
            <person name="Benny G.L."/>
            <person name="Smith M.E."/>
            <person name="James T.Y."/>
            <person name="Grigoriev I.V."/>
        </authorList>
    </citation>
    <scope>NUCLEOTIDE SEQUENCE [LARGE SCALE GENOMIC DNA]</scope>
    <source>
        <strain evidence="3">RSA 1356</strain>
    </source>
</reference>
<keyword evidence="3" id="KW-1185">Reference proteome</keyword>
<accession>A0A4P9XGT6</accession>
<evidence type="ECO:0000259" key="1">
    <source>
        <dbReference type="Pfam" id="PF08450"/>
    </source>
</evidence>
<evidence type="ECO:0000313" key="3">
    <source>
        <dbReference type="Proteomes" id="UP000271241"/>
    </source>
</evidence>
<proteinExistence type="predicted"/>